<reference evidence="1 2" key="1">
    <citation type="journal article" date="2019" name="bioRxiv">
        <title>Genomics, evolutionary history and diagnostics of the Alternaria alternata species group including apple and Asian pear pathotypes.</title>
        <authorList>
            <person name="Armitage A.D."/>
            <person name="Cockerton H.M."/>
            <person name="Sreenivasaprasad S."/>
            <person name="Woodhall J.W."/>
            <person name="Lane C.R."/>
            <person name="Harrison R.J."/>
            <person name="Clarkson J.P."/>
        </authorList>
    </citation>
    <scope>NUCLEOTIDE SEQUENCE [LARGE SCALE GENOMIC DNA]</scope>
    <source>
        <strain evidence="1 2">FERA 650</strain>
    </source>
</reference>
<evidence type="ECO:0000313" key="1">
    <source>
        <dbReference type="EMBL" id="KAB2102796.1"/>
    </source>
</evidence>
<organism evidence="1 2">
    <name type="scientific">Alternaria gaisen</name>
    <dbReference type="NCBI Taxonomy" id="167740"/>
    <lineage>
        <taxon>Eukaryota</taxon>
        <taxon>Fungi</taxon>
        <taxon>Dikarya</taxon>
        <taxon>Ascomycota</taxon>
        <taxon>Pezizomycotina</taxon>
        <taxon>Dothideomycetes</taxon>
        <taxon>Pleosporomycetidae</taxon>
        <taxon>Pleosporales</taxon>
        <taxon>Pleosporineae</taxon>
        <taxon>Pleosporaceae</taxon>
        <taxon>Alternaria</taxon>
        <taxon>Alternaria sect. Alternaria</taxon>
    </lineage>
</organism>
<dbReference type="EMBL" id="PDWZ02000009">
    <property type="protein sequence ID" value="KAB2102796.1"/>
    <property type="molecule type" value="Genomic_DNA"/>
</dbReference>
<gene>
    <name evidence="1" type="ORF">AG0111_0g8686</name>
</gene>
<evidence type="ECO:0000313" key="2">
    <source>
        <dbReference type="Proteomes" id="UP000293547"/>
    </source>
</evidence>
<protein>
    <submittedName>
        <fullName evidence="1">Uncharacterized protein</fullName>
    </submittedName>
</protein>
<name>A0ACB6FED8_9PLEO</name>
<sequence>MTRLKRWKDRPQVGGLPAKNAASVIIVPGVSADALDKQTCYHFEELIKNWCAAPLVWIYDHSVQLLSPQSWDEFCDCGEDLLTELLSLTKQQPQREVVLIGHRLGVFILKKALHLAYRQKHREPYAWLFETLRTLVMIGEPHLGSYDRTQWPLIVRESLGSTKGSTPETFSADALERLKFIEEMFERLDINSQFFQVSGKPSKRKGLYRSKSKAKNCVCDGSVTVRMWTTQDDDKTVLEEMETSNRCIFSHKSGWHRPLGLITAGEWTAKEYSPPRITDVASSGPKSIVTERSIHSSVYHASALVTAAPEESVPPELRVQTTVKHTSAIHRNHVGEESHSTENNSPLITVHQDSGVISLTTSTSAQSHSDMIKEHTDLHLVSTDQGTLEDEEANRSTGASSMLSQGMILQSREDQSLSASATAQRNFVEVPNIARHRSRPLPLRLSLPPTCLVFFPREDAMTWLHSRLLQKPTGQEHKQLRSTTTTVGVLYGLGGVGKTQIALHFARSAESGFDAVFWLRADSEQSILRSFHDAAIALGLINGRKDYSHTQSAILCMKWLSESQARWLLVFDHVENAETITPYIPHSENGVTVITTRVAGLRFPPSISPISHCVQPLSFDDSLNFLIQCTHLELEEVYSQAGFELLQNFDGLPIALIQLASIIKRRQLSVQEFLSLWKEVKHREQSSKHEASRTFSGIWSIISDTLSPDARQLLAVLSYMDPDAARTSLVQAVFEKAIPLEDLVIVDDRLRAATEQLTNLALIRSVRQDEAFTIHRLIQDSMQSNISRDEKDHTLRCLTSVLGAQWPSDRKFRNVLHGFWAEFDDIINQFRRVVDQLSPMLTVIDSLDDVVDESFTRTALRCVWYDRRVRGNNSNYANLAHFATAAIALPRQRLKDTSRHIQRTSYMPKRLLMIDHQLQRWQLVDTGGRKLSYMAFSLNFSDDESGPVLTKQNLRTFQEGVALARMPKAFRAACLFSGMLLTKYLWIDSTCIDQNDDEEKASAVRHISEIYQNAALIISLGSQQKQKLPYGQVKWGRYDLLCGENSTSKRLCLLQDCFTKTDSLQSLASTIAPEVLSNVEPYVQGNGDVLSDSGPPLVFDTPASLTGLKAHPLSERSTETSNDGERTPTEEPLPSEERNGDTNRVAHTIAVARLCINEGIKHYAQKNMLRTVTKLVQARELVRTTQMSSPDASRVDLQAAIYLARTFLIDRSAEAAMDLLSNIEVPEEISESRESESAIIMAQLRIVKGDAYIASGNAADASNTYRENIDAIDEDQEGDIADLAAISKLRLSNCNMAQSDWRGAHALIKEVITHFEEQDSKQGQAQYARALYHQAVLYKGENKEKFRKRSMAAARQALEDLCEEHDLDVPATNRELERDDFETVIELGFL</sequence>
<accession>A0ACB6FED8</accession>
<dbReference type="Proteomes" id="UP000293547">
    <property type="component" value="Unassembled WGS sequence"/>
</dbReference>
<comment type="caution">
    <text evidence="1">The sequence shown here is derived from an EMBL/GenBank/DDBJ whole genome shotgun (WGS) entry which is preliminary data.</text>
</comment>
<keyword evidence="2" id="KW-1185">Reference proteome</keyword>
<proteinExistence type="predicted"/>